<accession>A0ABP9YAN8</accession>
<dbReference type="EMBL" id="BAABUJ010000032">
    <property type="protein sequence ID" value="GAA5804026.1"/>
    <property type="molecule type" value="Genomic_DNA"/>
</dbReference>
<feature type="compositionally biased region" description="Low complexity" evidence="1">
    <location>
        <begin position="92"/>
        <end position="114"/>
    </location>
</feature>
<sequence length="329" mass="37249">MTNAFSALSLKRNRSTPSKKESKLNAMLNKLTSSFHTNKKRRHTDRRSSLSIFIDYFRTEETAQDHSFANDALFEHNRYQQQKKQQPKCILSPPTTTSINNNNNNNNSKPTNNSILVNTATTKTKKPINHRHTNSTPVIPTAARRNNHNKSHVRHYSHVSCISSSNITVNSEDLTAKEFADIAGIRILSEQDEQVTHRCDEKVCTFCGGDNDRLPSLIVTSRISNSSMIRSSDYSSIYCASDGQDLADDGPQIWDNQFWQRPGVGGDQQDMMPAILHELKNNQDTYLKKGRFEIHLSSSSMASLPLPAPVYEWKRKSRQTSTLEQHVTA</sequence>
<comment type="caution">
    <text evidence="2">The sequence shown here is derived from an EMBL/GenBank/DDBJ whole genome shotgun (WGS) entry which is preliminary data.</text>
</comment>
<gene>
    <name evidence="2" type="ORF">HPULCUR_009512</name>
</gene>
<evidence type="ECO:0000313" key="2">
    <source>
        <dbReference type="EMBL" id="GAA5804026.1"/>
    </source>
</evidence>
<evidence type="ECO:0000313" key="3">
    <source>
        <dbReference type="Proteomes" id="UP001476247"/>
    </source>
</evidence>
<name>A0ABP9YAN8_9FUNG</name>
<reference evidence="2 3" key="1">
    <citation type="submission" date="2024-04" db="EMBL/GenBank/DDBJ databases">
        <title>genome sequences of Mucor flavus KT1a and Helicostylum pulchrum KT1b strains isolation_sourced from the surface of a dry-aged beef.</title>
        <authorList>
            <person name="Toyotome T."/>
            <person name="Hosono M."/>
            <person name="Torimaru M."/>
            <person name="Fukuda K."/>
            <person name="Mikami N."/>
        </authorList>
    </citation>
    <scope>NUCLEOTIDE SEQUENCE [LARGE SCALE GENOMIC DNA]</scope>
    <source>
        <strain evidence="2 3">KT1b</strain>
    </source>
</reference>
<proteinExistence type="predicted"/>
<feature type="region of interest" description="Disordered" evidence="1">
    <location>
        <begin position="1"/>
        <end position="22"/>
    </location>
</feature>
<evidence type="ECO:0000256" key="1">
    <source>
        <dbReference type="SAM" id="MobiDB-lite"/>
    </source>
</evidence>
<protein>
    <submittedName>
        <fullName evidence="2">Uncharacterized protein</fullName>
    </submittedName>
</protein>
<organism evidence="2 3">
    <name type="scientific">Helicostylum pulchrum</name>
    <dbReference type="NCBI Taxonomy" id="562976"/>
    <lineage>
        <taxon>Eukaryota</taxon>
        <taxon>Fungi</taxon>
        <taxon>Fungi incertae sedis</taxon>
        <taxon>Mucoromycota</taxon>
        <taxon>Mucoromycotina</taxon>
        <taxon>Mucoromycetes</taxon>
        <taxon>Mucorales</taxon>
        <taxon>Mucorineae</taxon>
        <taxon>Mucoraceae</taxon>
        <taxon>Helicostylum</taxon>
    </lineage>
</organism>
<feature type="region of interest" description="Disordered" evidence="1">
    <location>
        <begin position="82"/>
        <end position="114"/>
    </location>
</feature>
<dbReference type="Proteomes" id="UP001476247">
    <property type="component" value="Unassembled WGS sequence"/>
</dbReference>
<keyword evidence="3" id="KW-1185">Reference proteome</keyword>